<evidence type="ECO:0000313" key="3">
    <source>
        <dbReference type="EMBL" id="SEL58804.1"/>
    </source>
</evidence>
<protein>
    <submittedName>
        <fullName evidence="3">SWIM zinc finger</fullName>
    </submittedName>
</protein>
<accession>A0A1H7RG18</accession>
<proteinExistence type="predicted"/>
<name>A0A1H7RG18_STRJI</name>
<keyword evidence="4" id="KW-1185">Reference proteome</keyword>
<evidence type="ECO:0000313" key="4">
    <source>
        <dbReference type="Proteomes" id="UP000183015"/>
    </source>
</evidence>
<feature type="domain" description="SWIM-type" evidence="2">
    <location>
        <begin position="152"/>
        <end position="189"/>
    </location>
</feature>
<keyword evidence="1" id="KW-0479">Metal-binding</keyword>
<dbReference type="eggNOG" id="COG2345">
    <property type="taxonomic scope" value="Bacteria"/>
</dbReference>
<reference evidence="4" key="1">
    <citation type="submission" date="2016-10" db="EMBL/GenBank/DDBJ databases">
        <authorList>
            <person name="Varghese N."/>
        </authorList>
    </citation>
    <scope>NUCLEOTIDE SEQUENCE [LARGE SCALE GENOMIC DNA]</scope>
    <source>
        <strain evidence="4">DSM 45096 / BCRC 16803 / CGMCC 4.1857 / CIP 109030 / JCM 12277 / KCTC 19219 / NBRC 100920 / 33214</strain>
    </source>
</reference>
<organism evidence="3 4">
    <name type="scientific">Streptacidiphilus jiangxiensis</name>
    <dbReference type="NCBI Taxonomy" id="235985"/>
    <lineage>
        <taxon>Bacteria</taxon>
        <taxon>Bacillati</taxon>
        <taxon>Actinomycetota</taxon>
        <taxon>Actinomycetes</taxon>
        <taxon>Kitasatosporales</taxon>
        <taxon>Streptomycetaceae</taxon>
        <taxon>Streptacidiphilus</taxon>
    </lineage>
</organism>
<dbReference type="PROSITE" id="PS50966">
    <property type="entry name" value="ZF_SWIM"/>
    <property type="match status" value="1"/>
</dbReference>
<dbReference type="InterPro" id="IPR007527">
    <property type="entry name" value="Znf_SWIM"/>
</dbReference>
<evidence type="ECO:0000256" key="1">
    <source>
        <dbReference type="PROSITE-ProRule" id="PRU00325"/>
    </source>
</evidence>
<dbReference type="STRING" id="235985.SAMN05414137_11096"/>
<dbReference type="EMBL" id="FOAZ01000010">
    <property type="protein sequence ID" value="SEL58804.1"/>
    <property type="molecule type" value="Genomic_DNA"/>
</dbReference>
<sequence length="199" mass="21545">MVDGQPQPSAWEVGLPGMRLLLVLSPNASRGFSGEGAILHGLLGSGEERDVEAVADCLAWQARIGTRELAQRCELSEERTRAALAGLAAAGRIGYDLAEAEYFHRDLPFNSESVERFNPRLRGARTLVAEGVVRLGDWSNAGGTAEVGDGHHRVRRGSAGWACTCEWWARYRGGRGPCKHVLAVQLVVRNQSKGSGERI</sequence>
<gene>
    <name evidence="3" type="ORF">SAMN05414137_11096</name>
</gene>
<dbReference type="GO" id="GO:0008270">
    <property type="term" value="F:zinc ion binding"/>
    <property type="evidence" value="ECO:0007669"/>
    <property type="project" value="UniProtKB-KW"/>
</dbReference>
<keyword evidence="1" id="KW-0863">Zinc-finger</keyword>
<dbReference type="Pfam" id="PF04434">
    <property type="entry name" value="SWIM"/>
    <property type="match status" value="1"/>
</dbReference>
<evidence type="ECO:0000259" key="2">
    <source>
        <dbReference type="PROSITE" id="PS50966"/>
    </source>
</evidence>
<dbReference type="Proteomes" id="UP000183015">
    <property type="component" value="Unassembled WGS sequence"/>
</dbReference>
<keyword evidence="1" id="KW-0862">Zinc</keyword>
<dbReference type="AlphaFoldDB" id="A0A1H7RG18"/>